<dbReference type="EMBL" id="CAFBLC010000019">
    <property type="protein sequence ID" value="CAB4854508.1"/>
    <property type="molecule type" value="Genomic_DNA"/>
</dbReference>
<reference evidence="2" key="1">
    <citation type="submission" date="2020-05" db="EMBL/GenBank/DDBJ databases">
        <authorList>
            <person name="Chiriac C."/>
            <person name="Salcher M."/>
            <person name="Ghai R."/>
            <person name="Kavagutti S V."/>
        </authorList>
    </citation>
    <scope>NUCLEOTIDE SEQUENCE</scope>
</reference>
<dbReference type="EMBL" id="CAFBQM010000050">
    <property type="protein sequence ID" value="CAB5060720.1"/>
    <property type="molecule type" value="Genomic_DNA"/>
</dbReference>
<evidence type="ECO:0000313" key="3">
    <source>
        <dbReference type="EMBL" id="CAB5060720.1"/>
    </source>
</evidence>
<gene>
    <name evidence="1" type="ORF">UFOPK2627_01238</name>
    <name evidence="2" type="ORF">UFOPK3288_00734</name>
    <name evidence="3" type="ORF">UFOPK4337_01008</name>
</gene>
<accession>A0A6J7CCC5</accession>
<proteinExistence type="predicted"/>
<evidence type="ECO:0000313" key="2">
    <source>
        <dbReference type="EMBL" id="CAB4854508.1"/>
    </source>
</evidence>
<sequence length="185" mass="21098">MSEEKALFEVGFTISYEDVSVTQVQLRELKAAQHSAPAMQKYGKFKVWLHYANLKRWQKQGHHFHYLSGENADHCTCGLVLHENGTSDQEIAVVISKNVQKKLDGIELEQIQMVRGHVGLPSLKGETVALIINFNYNDELNDYLWTVICQQCGDYQVEIKNMDAKSFVKTHNKICGPVIFEKKGK</sequence>
<evidence type="ECO:0000313" key="1">
    <source>
        <dbReference type="EMBL" id="CAB4714789.1"/>
    </source>
</evidence>
<organism evidence="2">
    <name type="scientific">freshwater metagenome</name>
    <dbReference type="NCBI Taxonomy" id="449393"/>
    <lineage>
        <taxon>unclassified sequences</taxon>
        <taxon>metagenomes</taxon>
        <taxon>ecological metagenomes</taxon>
    </lineage>
</organism>
<dbReference type="AlphaFoldDB" id="A0A6J7CCC5"/>
<dbReference type="EMBL" id="CAEZYA010000056">
    <property type="protein sequence ID" value="CAB4714789.1"/>
    <property type="molecule type" value="Genomic_DNA"/>
</dbReference>
<protein>
    <submittedName>
        <fullName evidence="2">Unannotated protein</fullName>
    </submittedName>
</protein>
<name>A0A6J7CCC5_9ZZZZ</name>